<dbReference type="SUPFAM" id="SSF55729">
    <property type="entry name" value="Acyl-CoA N-acyltransferases (Nat)"/>
    <property type="match status" value="1"/>
</dbReference>
<dbReference type="PANTHER" id="PTHR13538:SF4">
    <property type="entry name" value="N-ALPHA-ACETYLTRANSFERASE 80"/>
    <property type="match status" value="1"/>
</dbReference>
<evidence type="ECO:0000313" key="3">
    <source>
        <dbReference type="Proteomes" id="UP001253595"/>
    </source>
</evidence>
<name>A0ABU1V2Z2_9GAMM</name>
<organism evidence="2 3">
    <name type="scientific">Cellvibrio fibrivorans</name>
    <dbReference type="NCBI Taxonomy" id="126350"/>
    <lineage>
        <taxon>Bacteria</taxon>
        <taxon>Pseudomonadati</taxon>
        <taxon>Pseudomonadota</taxon>
        <taxon>Gammaproteobacteria</taxon>
        <taxon>Cellvibrionales</taxon>
        <taxon>Cellvibrionaceae</taxon>
        <taxon>Cellvibrio</taxon>
    </lineage>
</organism>
<dbReference type="EMBL" id="JAVDVX010000008">
    <property type="protein sequence ID" value="MDR7091831.1"/>
    <property type="molecule type" value="Genomic_DNA"/>
</dbReference>
<keyword evidence="3" id="KW-1185">Reference proteome</keyword>
<dbReference type="Gene3D" id="3.40.630.30">
    <property type="match status" value="1"/>
</dbReference>
<evidence type="ECO:0000259" key="1">
    <source>
        <dbReference type="PROSITE" id="PS51186"/>
    </source>
</evidence>
<dbReference type="PROSITE" id="PS51186">
    <property type="entry name" value="GNAT"/>
    <property type="match status" value="1"/>
</dbReference>
<proteinExistence type="predicted"/>
<dbReference type="PANTHER" id="PTHR13538">
    <property type="entry name" value="N-ACETYLTRANSFERASE 6"/>
    <property type="match status" value="1"/>
</dbReference>
<feature type="domain" description="N-acetyltransferase" evidence="1">
    <location>
        <begin position="4"/>
        <end position="153"/>
    </location>
</feature>
<dbReference type="RefSeq" id="WP_310075556.1">
    <property type="nucleotide sequence ID" value="NZ_JAVDVX010000008.1"/>
</dbReference>
<gene>
    <name evidence="2" type="ORF">J2X05_003869</name>
</gene>
<dbReference type="InterPro" id="IPR016181">
    <property type="entry name" value="Acyl_CoA_acyltransferase"/>
</dbReference>
<dbReference type="InterPro" id="IPR039840">
    <property type="entry name" value="NAA80"/>
</dbReference>
<comment type="caution">
    <text evidence="2">The sequence shown here is derived from an EMBL/GenBank/DDBJ whole genome shotgun (WGS) entry which is preliminary data.</text>
</comment>
<dbReference type="InterPro" id="IPR000182">
    <property type="entry name" value="GNAT_dom"/>
</dbReference>
<dbReference type="Proteomes" id="UP001253595">
    <property type="component" value="Unassembled WGS sequence"/>
</dbReference>
<dbReference type="Pfam" id="PF00583">
    <property type="entry name" value="Acetyltransf_1"/>
    <property type="match status" value="1"/>
</dbReference>
<protein>
    <submittedName>
        <fullName evidence="2">N-acetylglutamate synthase-like GNAT family acetyltransferase</fullName>
    </submittedName>
</protein>
<accession>A0ABU1V2Z2</accession>
<sequence length="153" mass="17031">MKIINLASAPEHIPTIAAWHHAQWGYLNPGGTLESRIERMQRFLKGAPIPAMYICVDGEHLVGTAALVESDMDSHPELSPWLASVYVRPDCRKRGVGAALVKHIVSQAKALGFSPLYLFTPDQAKFYRELGWQFIAQESYRGGQATLMKIDPL</sequence>
<dbReference type="CDD" id="cd04301">
    <property type="entry name" value="NAT_SF"/>
    <property type="match status" value="1"/>
</dbReference>
<reference evidence="2 3" key="1">
    <citation type="submission" date="2023-07" db="EMBL/GenBank/DDBJ databases">
        <title>Sorghum-associated microbial communities from plants grown in Nebraska, USA.</title>
        <authorList>
            <person name="Schachtman D."/>
        </authorList>
    </citation>
    <scope>NUCLEOTIDE SEQUENCE [LARGE SCALE GENOMIC DNA]</scope>
    <source>
        <strain evidence="2 3">BE190</strain>
    </source>
</reference>
<evidence type="ECO:0000313" key="2">
    <source>
        <dbReference type="EMBL" id="MDR7091831.1"/>
    </source>
</evidence>